<evidence type="ECO:0000313" key="1">
    <source>
        <dbReference type="EMBL" id="THE09256.1"/>
    </source>
</evidence>
<dbReference type="RefSeq" id="WP_136381866.1">
    <property type="nucleotide sequence ID" value="NZ_SLUB01000092.1"/>
</dbReference>
<name>A0A4S3PJS3_9BACI</name>
<organism evidence="1 2">
    <name type="scientific">Bacillus timonensis</name>
    <dbReference type="NCBI Taxonomy" id="1033734"/>
    <lineage>
        <taxon>Bacteria</taxon>
        <taxon>Bacillati</taxon>
        <taxon>Bacillota</taxon>
        <taxon>Bacilli</taxon>
        <taxon>Bacillales</taxon>
        <taxon>Bacillaceae</taxon>
        <taxon>Bacillus</taxon>
    </lineage>
</organism>
<dbReference type="OrthoDB" id="9812089at2"/>
<dbReference type="STRING" id="1033734.GCA_000285535_03959"/>
<keyword evidence="2" id="KW-1185">Reference proteome</keyword>
<dbReference type="SUPFAM" id="SSF54427">
    <property type="entry name" value="NTF2-like"/>
    <property type="match status" value="1"/>
</dbReference>
<dbReference type="AlphaFoldDB" id="A0A4S3PJS3"/>
<comment type="caution">
    <text evidence="1">The sequence shown here is derived from an EMBL/GenBank/DDBJ whole genome shotgun (WGS) entry which is preliminary data.</text>
</comment>
<accession>A0A4S3PJS3</accession>
<dbReference type="InterPro" id="IPR032710">
    <property type="entry name" value="NTF2-like_dom_sf"/>
</dbReference>
<sequence>MTTAQQSLKEKAISFLNLIVSGKIREAYESYVGPDFSHHNPFFRGDAESLMLAMEENAAQSPHKIFEVRLAIQEGEMVTVYSHIRQNPDDLGAAVVHIFRFKGDKVVELWDIGQPVPENSLNENGMF</sequence>
<dbReference type="Proteomes" id="UP000306477">
    <property type="component" value="Unassembled WGS sequence"/>
</dbReference>
<reference evidence="1 2" key="1">
    <citation type="journal article" date="2019" name="Indoor Air">
        <title>Impacts of indoor surface finishes on bacterial viability.</title>
        <authorList>
            <person name="Hu J."/>
            <person name="Maamar S.B."/>
            <person name="Glawe A.J."/>
            <person name="Gottel N."/>
            <person name="Gilbert J.A."/>
            <person name="Hartmann E.M."/>
        </authorList>
    </citation>
    <scope>NUCLEOTIDE SEQUENCE [LARGE SCALE GENOMIC DNA]</scope>
    <source>
        <strain evidence="1 2">AF060A6</strain>
    </source>
</reference>
<evidence type="ECO:0000313" key="2">
    <source>
        <dbReference type="Proteomes" id="UP000306477"/>
    </source>
</evidence>
<dbReference type="Gene3D" id="3.10.450.50">
    <property type="match status" value="1"/>
</dbReference>
<dbReference type="EMBL" id="SLUB01000092">
    <property type="protein sequence ID" value="THE09256.1"/>
    <property type="molecule type" value="Genomic_DNA"/>
</dbReference>
<proteinExistence type="predicted"/>
<gene>
    <name evidence="1" type="ORF">E1I69_23120</name>
</gene>
<protein>
    <submittedName>
        <fullName evidence="1">Nuclear transport factor 2 family protein</fullName>
    </submittedName>
</protein>